<organism evidence="2">
    <name type="scientific">Telmatobacter sp. DSM 110680</name>
    <dbReference type="NCBI Taxonomy" id="3036704"/>
    <lineage>
        <taxon>Bacteria</taxon>
        <taxon>Pseudomonadati</taxon>
        <taxon>Acidobacteriota</taxon>
        <taxon>Terriglobia</taxon>
        <taxon>Terriglobales</taxon>
        <taxon>Acidobacteriaceae</taxon>
        <taxon>Telmatobacter</taxon>
    </lineage>
</organism>
<reference evidence="2" key="1">
    <citation type="submission" date="2023-03" db="EMBL/GenBank/DDBJ databases">
        <title>Edaphobacter sp.</title>
        <authorList>
            <person name="Huber K.J."/>
            <person name="Papendorf J."/>
            <person name="Pilke C."/>
            <person name="Bunk B."/>
            <person name="Sproeer C."/>
            <person name="Pester M."/>
        </authorList>
    </citation>
    <scope>NUCLEOTIDE SEQUENCE</scope>
    <source>
        <strain evidence="2">DSM 110680</strain>
    </source>
</reference>
<feature type="compositionally biased region" description="Polar residues" evidence="1">
    <location>
        <begin position="1"/>
        <end position="12"/>
    </location>
</feature>
<name>A0AAU7DLR1_9BACT</name>
<evidence type="ECO:0000256" key="1">
    <source>
        <dbReference type="SAM" id="MobiDB-lite"/>
    </source>
</evidence>
<dbReference type="AlphaFoldDB" id="A0AAU7DLR1"/>
<accession>A0AAU7DLR1</accession>
<feature type="region of interest" description="Disordered" evidence="1">
    <location>
        <begin position="1"/>
        <end position="25"/>
    </location>
</feature>
<dbReference type="RefSeq" id="WP_348264302.1">
    <property type="nucleotide sequence ID" value="NZ_CP121196.1"/>
</dbReference>
<protein>
    <submittedName>
        <fullName evidence="2">Uncharacterized protein</fullName>
    </submittedName>
</protein>
<gene>
    <name evidence="2" type="ORF">P8935_07145</name>
</gene>
<dbReference type="EMBL" id="CP121196">
    <property type="protein sequence ID" value="XBH19087.1"/>
    <property type="molecule type" value="Genomic_DNA"/>
</dbReference>
<sequence>MSRPMTTRTPAPTSEPGGNHSDRLKDEVYRQMFRLEANRPGADLGLALALLRAWLASSSAPHTRESNQWLKKICPICIAMIESSIR</sequence>
<proteinExistence type="predicted"/>
<evidence type="ECO:0000313" key="2">
    <source>
        <dbReference type="EMBL" id="XBH19087.1"/>
    </source>
</evidence>